<keyword evidence="2" id="KW-1185">Reference proteome</keyword>
<comment type="caution">
    <text evidence="1">The sequence shown here is derived from an EMBL/GenBank/DDBJ whole genome shotgun (WGS) entry which is preliminary data.</text>
</comment>
<organism evidence="1 2">
    <name type="scientific">Colocasia esculenta</name>
    <name type="common">Wild taro</name>
    <name type="synonym">Arum esculentum</name>
    <dbReference type="NCBI Taxonomy" id="4460"/>
    <lineage>
        <taxon>Eukaryota</taxon>
        <taxon>Viridiplantae</taxon>
        <taxon>Streptophyta</taxon>
        <taxon>Embryophyta</taxon>
        <taxon>Tracheophyta</taxon>
        <taxon>Spermatophyta</taxon>
        <taxon>Magnoliopsida</taxon>
        <taxon>Liliopsida</taxon>
        <taxon>Araceae</taxon>
        <taxon>Aroideae</taxon>
        <taxon>Colocasieae</taxon>
        <taxon>Colocasia</taxon>
    </lineage>
</organism>
<reference evidence="1" key="1">
    <citation type="submission" date="2017-07" db="EMBL/GenBank/DDBJ databases">
        <title>Taro Niue Genome Assembly and Annotation.</title>
        <authorList>
            <person name="Atibalentja N."/>
            <person name="Keating K."/>
            <person name="Fields C.J."/>
        </authorList>
    </citation>
    <scope>NUCLEOTIDE SEQUENCE</scope>
    <source>
        <strain evidence="1">Niue_2</strain>
        <tissue evidence="1">Leaf</tissue>
    </source>
</reference>
<accession>A0A843UWB5</accession>
<evidence type="ECO:0000313" key="1">
    <source>
        <dbReference type="EMBL" id="MQL83959.1"/>
    </source>
</evidence>
<proteinExistence type="predicted"/>
<gene>
    <name evidence="1" type="ORF">Taro_016454</name>
</gene>
<dbReference type="Proteomes" id="UP000652761">
    <property type="component" value="Unassembled WGS sequence"/>
</dbReference>
<dbReference type="AlphaFoldDB" id="A0A843UWB5"/>
<protein>
    <submittedName>
        <fullName evidence="1">Uncharacterized protein</fullName>
    </submittedName>
</protein>
<evidence type="ECO:0000313" key="2">
    <source>
        <dbReference type="Proteomes" id="UP000652761"/>
    </source>
</evidence>
<sequence length="49" mass="5252">MTPAAVARSGRRCRRVPLLLAPATAAAMPWVGRRRAREGEEGGRVPLSP</sequence>
<dbReference type="EMBL" id="NMUH01000729">
    <property type="protein sequence ID" value="MQL83959.1"/>
    <property type="molecule type" value="Genomic_DNA"/>
</dbReference>
<name>A0A843UWB5_COLES</name>